<reference evidence="3 4" key="1">
    <citation type="submission" date="2019-03" db="EMBL/GenBank/DDBJ databases">
        <title>Flavobacterium LB-D12 sp. nov., isolated from arctic soil.</title>
        <authorList>
            <person name="Chaudhary D.K."/>
        </authorList>
    </citation>
    <scope>NUCLEOTIDE SEQUENCE [LARGE SCALE GENOMIC DNA]</scope>
    <source>
        <strain evidence="3 4">LB-D12</strain>
    </source>
</reference>
<dbReference type="NCBIfam" id="TIGR04183">
    <property type="entry name" value="Por_Secre_tail"/>
    <property type="match status" value="1"/>
</dbReference>
<feature type="domain" description="Secretion system C-terminal sorting" evidence="2">
    <location>
        <begin position="529"/>
        <end position="599"/>
    </location>
</feature>
<organism evidence="3 4">
    <name type="scientific">Flavobacterium sandaracinum</name>
    <dbReference type="NCBI Taxonomy" id="2541733"/>
    <lineage>
        <taxon>Bacteria</taxon>
        <taxon>Pseudomonadati</taxon>
        <taxon>Bacteroidota</taxon>
        <taxon>Flavobacteriia</taxon>
        <taxon>Flavobacteriales</taxon>
        <taxon>Flavobacteriaceae</taxon>
        <taxon>Flavobacterium</taxon>
    </lineage>
</organism>
<evidence type="ECO:0000256" key="1">
    <source>
        <dbReference type="ARBA" id="ARBA00022729"/>
    </source>
</evidence>
<comment type="caution">
    <text evidence="3">The sequence shown here is derived from an EMBL/GenBank/DDBJ whole genome shotgun (WGS) entry which is preliminary data.</text>
</comment>
<dbReference type="Pfam" id="PF18962">
    <property type="entry name" value="Por_Secre_tail"/>
    <property type="match status" value="1"/>
</dbReference>
<dbReference type="InterPro" id="IPR026444">
    <property type="entry name" value="Secre_tail"/>
</dbReference>
<proteinExistence type="predicted"/>
<accession>A0A4R5CNU8</accession>
<dbReference type="AlphaFoldDB" id="A0A4R5CNU8"/>
<name>A0A4R5CNU8_9FLAO</name>
<gene>
    <name evidence="3" type="ORF">E0F91_13385</name>
</gene>
<sequence>MMIVTVLLIQNPIKAQMYVSPNSYVFASNEVVFIGQDLALNAATSAFYLRENAQLLQGSTGDGANSGLGSLSVFQKGSTNNFQYNYWCSPVGGTIATAGNSPFGVTQLKDIDGLITFKEPSMLPMNNYNGTASPLAIAPFWINKLTIASQYSSWIQVGSNSSLNAGEGFTMKGTSGTNVFTINGVQNNPGSQQRYDFRGKPNDGTITIPVGFEQFTLTGNPYPSAIDLSAFLIEQTNCTGIAYFWEQDPTVNSHFIADYKGGYGTFAPGDLGSTGVYVPATFYSYDGSGNEGSEGGTGGEYERRFSPIGQGFLIDGDENGTVQMKNSYRVFVKETPVVASSSKIKSTAKAKSTTSFMTSMQAVSGFDYSTVSVAPTPQIRFNTLMNNQGVRQLALALIPEATDGVDRAMDALSSGDNDQSDVYFVIEGSEFIINAVNFDIDKKIAIGFRNNKPANYKITVKEMVNFTGANEVYLHDKVKDAYYDIKNDFHELDLPTGENNSQFEITFKNNGTLDVDEAAAENFVIFQNNPTKNVVISNPLLMDLDTFGLYDVAGKLIFVKKDLGVNASYEFSTSGLGDGIYIVKLAAKDKGVVGKKVIIKN</sequence>
<keyword evidence="4" id="KW-1185">Reference proteome</keyword>
<dbReference type="EMBL" id="SMFN01000017">
    <property type="protein sequence ID" value="TDE02102.1"/>
    <property type="molecule type" value="Genomic_DNA"/>
</dbReference>
<evidence type="ECO:0000313" key="4">
    <source>
        <dbReference type="Proteomes" id="UP000294644"/>
    </source>
</evidence>
<protein>
    <submittedName>
        <fullName evidence="3">T9SS type A sorting domain-containing protein</fullName>
    </submittedName>
</protein>
<keyword evidence="1" id="KW-0732">Signal</keyword>
<dbReference type="Proteomes" id="UP000294644">
    <property type="component" value="Unassembled WGS sequence"/>
</dbReference>
<dbReference type="OrthoDB" id="2582440at2"/>
<evidence type="ECO:0000313" key="3">
    <source>
        <dbReference type="EMBL" id="TDE02102.1"/>
    </source>
</evidence>
<evidence type="ECO:0000259" key="2">
    <source>
        <dbReference type="Pfam" id="PF18962"/>
    </source>
</evidence>